<dbReference type="InterPro" id="IPR004320">
    <property type="entry name" value="BPS1_pln"/>
</dbReference>
<dbReference type="Proteomes" id="UP000585474">
    <property type="component" value="Unassembled WGS sequence"/>
</dbReference>
<gene>
    <name evidence="2" type="ORF">Acr_07g0000190</name>
</gene>
<comment type="caution">
    <text evidence="2">The sequence shown here is derived from an EMBL/GenBank/DDBJ whole genome shotgun (WGS) entry which is preliminary data.</text>
</comment>
<keyword evidence="3" id="KW-1185">Reference proteome</keyword>
<proteinExistence type="predicted"/>
<dbReference type="EMBL" id="BJWL01000007">
    <property type="protein sequence ID" value="GFY89822.1"/>
    <property type="molecule type" value="Genomic_DNA"/>
</dbReference>
<feature type="coiled-coil region" evidence="1">
    <location>
        <begin position="471"/>
        <end position="535"/>
    </location>
</feature>
<dbReference type="AlphaFoldDB" id="A0A7J0ETY8"/>
<reference evidence="2 3" key="1">
    <citation type="submission" date="2019-07" db="EMBL/GenBank/DDBJ databases">
        <title>De Novo Assembly of kiwifruit Actinidia rufa.</title>
        <authorList>
            <person name="Sugita-Konishi S."/>
            <person name="Sato K."/>
            <person name="Mori E."/>
            <person name="Abe Y."/>
            <person name="Kisaki G."/>
            <person name="Hamano K."/>
            <person name="Suezawa K."/>
            <person name="Otani M."/>
            <person name="Fukuda T."/>
            <person name="Manabe T."/>
            <person name="Gomi K."/>
            <person name="Tabuchi M."/>
            <person name="Akimitsu K."/>
            <person name="Kataoka I."/>
        </authorList>
    </citation>
    <scope>NUCLEOTIDE SEQUENCE [LARGE SCALE GENOMIC DNA]</scope>
    <source>
        <strain evidence="3">cv. Fuchu</strain>
    </source>
</reference>
<name>A0A7J0ETY8_9ERIC</name>
<dbReference type="GO" id="GO:0048364">
    <property type="term" value="P:root development"/>
    <property type="evidence" value="ECO:0007669"/>
    <property type="project" value="InterPro"/>
</dbReference>
<evidence type="ECO:0000313" key="2">
    <source>
        <dbReference type="EMBL" id="GFY89822.1"/>
    </source>
</evidence>
<sequence>MGSQGHLTLKVEGEVNGEVSPLWGEMNHFGEGHHEVRREMRRSKRNLGNSIETKQGIGDQVFITAFFGVDFGYTVVGFGGDGCGVAFGGDKGVGLGGDGYGVSGSCGLVVIISTMSTRAGFLAPHTVTTSTFPGVFSQIKQVFFVPEAGKPIRVGGGFDRQTSQLQKQTRLSICCLASPPRSDDTTPESLVESPKRWVDPLLNSYRDNEDGLLLKVHYFLGVLKSLGFLHLTIGGELFSFISFAMYGSSHLAANLEAEVPLMMWGTTFKNKAPSKNCHGYPTCLVLSHGELHSSNPFELRGFKSSQVGSSSQECPELIRVSSSRIVIPLVRSWFTPCRWTQSSNFPAITLNAHFNGFIRSRELKHLVELVVEDGDHGSLVRGSGVLQPKRHNVEEVAKGCSEGSFGGVLHSHLDLLEPAKSIHEENILWPATEFITSKDIFSQTREDVKEQLSTLRRKRDTSDFGGYLSSRRNAMKAMQKLLKALKIIESKDVLLALVQALIGHKPNKRDDNKNIENLQKQLGELELSIEDLEEALDLDVAFLQLRLQKIPGNLHNYRKMGDSKPTMYGGK</sequence>
<accession>A0A7J0ETY8</accession>
<evidence type="ECO:0000256" key="1">
    <source>
        <dbReference type="SAM" id="Coils"/>
    </source>
</evidence>
<dbReference type="GO" id="GO:0048367">
    <property type="term" value="P:shoot system development"/>
    <property type="evidence" value="ECO:0007669"/>
    <property type="project" value="InterPro"/>
</dbReference>
<organism evidence="2 3">
    <name type="scientific">Actinidia rufa</name>
    <dbReference type="NCBI Taxonomy" id="165716"/>
    <lineage>
        <taxon>Eukaryota</taxon>
        <taxon>Viridiplantae</taxon>
        <taxon>Streptophyta</taxon>
        <taxon>Embryophyta</taxon>
        <taxon>Tracheophyta</taxon>
        <taxon>Spermatophyta</taxon>
        <taxon>Magnoliopsida</taxon>
        <taxon>eudicotyledons</taxon>
        <taxon>Gunneridae</taxon>
        <taxon>Pentapetalae</taxon>
        <taxon>asterids</taxon>
        <taxon>Ericales</taxon>
        <taxon>Actinidiaceae</taxon>
        <taxon>Actinidia</taxon>
    </lineage>
</organism>
<keyword evidence="1" id="KW-0175">Coiled coil</keyword>
<evidence type="ECO:0000313" key="3">
    <source>
        <dbReference type="Proteomes" id="UP000585474"/>
    </source>
</evidence>
<protein>
    <submittedName>
        <fullName evidence="2">Uncharacterized protein</fullName>
    </submittedName>
</protein>
<dbReference type="Pfam" id="PF03087">
    <property type="entry name" value="BPS1"/>
    <property type="match status" value="1"/>
</dbReference>